<reference evidence="1 2" key="1">
    <citation type="submission" date="2020-04" db="EMBL/GenBank/DDBJ databases">
        <title>Perkinsus olseni comparative genomics.</title>
        <authorList>
            <person name="Bogema D.R."/>
        </authorList>
    </citation>
    <scope>NUCLEOTIDE SEQUENCE [LARGE SCALE GENOMIC DNA]</scope>
    <source>
        <strain evidence="1">00978-12</strain>
    </source>
</reference>
<accession>A0A7J6NDE2</accession>
<evidence type="ECO:0000313" key="1">
    <source>
        <dbReference type="EMBL" id="KAF4681500.1"/>
    </source>
</evidence>
<sequence length="135" mass="15081">VPGRICGICGIEIYQVPIACVRPRKQMREHLKAQIGVVALAGPYEVLKANTSGTIYQLTSMPGTTLRYLEILEALLNLRGYRDPPRVIVPRPAGSDNEPVVEERDYDGLHPEDSLHGIEGKSPYESIVQRRFRLS</sequence>
<protein>
    <submittedName>
        <fullName evidence="1">Uncharacterized protein</fullName>
    </submittedName>
</protein>
<name>A0A7J6NDE2_PEROL</name>
<organism evidence="1 2">
    <name type="scientific">Perkinsus olseni</name>
    <name type="common">Perkinsus atlanticus</name>
    <dbReference type="NCBI Taxonomy" id="32597"/>
    <lineage>
        <taxon>Eukaryota</taxon>
        <taxon>Sar</taxon>
        <taxon>Alveolata</taxon>
        <taxon>Perkinsozoa</taxon>
        <taxon>Perkinsea</taxon>
        <taxon>Perkinsida</taxon>
        <taxon>Perkinsidae</taxon>
        <taxon>Perkinsus</taxon>
    </lineage>
</organism>
<gene>
    <name evidence="1" type="ORF">FOZ60_012045</name>
</gene>
<dbReference type="Proteomes" id="UP000541610">
    <property type="component" value="Unassembled WGS sequence"/>
</dbReference>
<evidence type="ECO:0000313" key="2">
    <source>
        <dbReference type="Proteomes" id="UP000541610"/>
    </source>
</evidence>
<proteinExistence type="predicted"/>
<dbReference type="AlphaFoldDB" id="A0A7J6NDE2"/>
<feature type="non-terminal residue" evidence="1">
    <location>
        <position position="1"/>
    </location>
</feature>
<dbReference type="EMBL" id="JABANP010000510">
    <property type="protein sequence ID" value="KAF4681500.1"/>
    <property type="molecule type" value="Genomic_DNA"/>
</dbReference>
<comment type="caution">
    <text evidence="1">The sequence shown here is derived from an EMBL/GenBank/DDBJ whole genome shotgun (WGS) entry which is preliminary data.</text>
</comment>